<gene>
    <name evidence="2" type="ORF">rosag_23620</name>
</gene>
<sequence>MMPPQHALEERPQPQQAGRRMVTDRDTGRTWQIWEADTARLPGARGARCLIFDAQDVIRRVWLVPDDWRAMTDEGLLRLMRGR</sequence>
<evidence type="ECO:0000313" key="3">
    <source>
        <dbReference type="Proteomes" id="UP001161325"/>
    </source>
</evidence>
<organism evidence="2 3">
    <name type="scientific">Roseisolibacter agri</name>
    <dbReference type="NCBI Taxonomy" id="2014610"/>
    <lineage>
        <taxon>Bacteria</taxon>
        <taxon>Pseudomonadati</taxon>
        <taxon>Gemmatimonadota</taxon>
        <taxon>Gemmatimonadia</taxon>
        <taxon>Gemmatimonadales</taxon>
        <taxon>Gemmatimonadaceae</taxon>
        <taxon>Roseisolibacter</taxon>
    </lineage>
</organism>
<evidence type="ECO:0000256" key="1">
    <source>
        <dbReference type="SAM" id="MobiDB-lite"/>
    </source>
</evidence>
<name>A0AA37Q3D9_9BACT</name>
<accession>A0AA37Q3D9</accession>
<comment type="caution">
    <text evidence="2">The sequence shown here is derived from an EMBL/GenBank/DDBJ whole genome shotgun (WGS) entry which is preliminary data.</text>
</comment>
<keyword evidence="3" id="KW-1185">Reference proteome</keyword>
<dbReference type="EMBL" id="BRXS01000003">
    <property type="protein sequence ID" value="GLC25849.1"/>
    <property type="molecule type" value="Genomic_DNA"/>
</dbReference>
<evidence type="ECO:0000313" key="2">
    <source>
        <dbReference type="EMBL" id="GLC25849.1"/>
    </source>
</evidence>
<dbReference type="AlphaFoldDB" id="A0AA37Q3D9"/>
<proteinExistence type="predicted"/>
<reference evidence="2" key="1">
    <citation type="submission" date="2022-08" db="EMBL/GenBank/DDBJ databases">
        <title>Draft genome sequencing of Roseisolibacter agri AW1220.</title>
        <authorList>
            <person name="Tobiishi Y."/>
            <person name="Tonouchi A."/>
        </authorList>
    </citation>
    <scope>NUCLEOTIDE SEQUENCE</scope>
    <source>
        <strain evidence="2">AW1220</strain>
    </source>
</reference>
<protein>
    <submittedName>
        <fullName evidence="2">Uncharacterized protein</fullName>
    </submittedName>
</protein>
<dbReference type="Proteomes" id="UP001161325">
    <property type="component" value="Unassembled WGS sequence"/>
</dbReference>
<feature type="region of interest" description="Disordered" evidence="1">
    <location>
        <begin position="1"/>
        <end position="26"/>
    </location>
</feature>